<keyword evidence="9" id="KW-0804">Transcription</keyword>
<dbReference type="PROSITE" id="PS00718">
    <property type="entry name" value="SIGMA54_2"/>
    <property type="match status" value="1"/>
</dbReference>
<name>A0A9X1USB4_9GAMM</name>
<gene>
    <name evidence="13" type="ORF">H9W84_08190</name>
</gene>
<protein>
    <recommendedName>
        <fullName evidence="2">RNA polymerase sigma-54 factor</fullName>
    </recommendedName>
</protein>
<dbReference type="PRINTS" id="PR00045">
    <property type="entry name" value="SIGMA54FCT"/>
</dbReference>
<dbReference type="GO" id="GO:0003677">
    <property type="term" value="F:DNA binding"/>
    <property type="evidence" value="ECO:0007669"/>
    <property type="project" value="UniProtKB-KW"/>
</dbReference>
<dbReference type="AlphaFoldDB" id="A0A9X1USB4"/>
<keyword evidence="7" id="KW-0731">Sigma factor</keyword>
<evidence type="ECO:0000256" key="1">
    <source>
        <dbReference type="ARBA" id="ARBA00008798"/>
    </source>
</evidence>
<dbReference type="PANTHER" id="PTHR32248:SF4">
    <property type="entry name" value="RNA POLYMERASE SIGMA-54 FACTOR"/>
    <property type="match status" value="1"/>
</dbReference>
<organism evidence="13 14">
    <name type="scientific">Moraxella tetraodonis</name>
    <dbReference type="NCBI Taxonomy" id="2767221"/>
    <lineage>
        <taxon>Bacteria</taxon>
        <taxon>Pseudomonadati</taxon>
        <taxon>Pseudomonadota</taxon>
        <taxon>Gammaproteobacteria</taxon>
        <taxon>Moraxellales</taxon>
        <taxon>Moraxellaceae</taxon>
        <taxon>Moraxella</taxon>
    </lineage>
</organism>
<dbReference type="GO" id="GO:0001216">
    <property type="term" value="F:DNA-binding transcription activator activity"/>
    <property type="evidence" value="ECO:0007669"/>
    <property type="project" value="InterPro"/>
</dbReference>
<dbReference type="Pfam" id="PF00309">
    <property type="entry name" value="Sigma54_AID"/>
    <property type="match status" value="1"/>
</dbReference>
<comment type="caution">
    <text evidence="13">The sequence shown here is derived from an EMBL/GenBank/DDBJ whole genome shotgun (WGS) entry which is preliminary data.</text>
</comment>
<sequence>MKIGIGAKLTTGMTLTPQMQQAIRLLQLSSLELEQEVQLKLDSNPMLEREEEWETSYEDADNLPDGENYPEHDTNDDYDYDEDDYKVEGVELSEADFDDYTRHETEVLEDYLASDDFYAASASQDYPEHSEPSAVHEYASHSPSDSYSDSYDDKHRDSDADSDYRYDEEYGLDGIDSSEHLSSQQVDMPVDAQWDDIYSYESSAATGIDSEDSQDDYKLATQGNIQDYVRWQLNLRRLSTIDMLIAEYLIDSMDERGFITLSNDELFQSFDTMLSFYQVENVDLALEDIELVVKQIQNCEPLGVGARNLAECLLIQLNKLPSDTPAWQAAKQILMHSEFFANNNINALLKSSNLDVSEIQPALALLRTLNPNPALSYEKSQRQLDKGIESYDIPDVIVVQRGQHWEVSLNPETLPKLRINQVYAKLVSRNDNSEQGVYLKEQLYDARLFIRSIEERNQNLLKVATCIVKRQQAFFEQGVMAMQPMVLKDVADEVGLHESTVSRITTSKTIVTPKGLFSLKYFFSSQVSSDEGEGVSSTAISAMIKQMIEAEDPKKPLSDSSIMKNLQDKGIDIARRTVTKYREGMNIGSSTQRKVRF</sequence>
<keyword evidence="3" id="KW-0240">DNA-directed RNA polymerase</keyword>
<dbReference type="PANTHER" id="PTHR32248">
    <property type="entry name" value="RNA POLYMERASE SIGMA-54 FACTOR"/>
    <property type="match status" value="1"/>
</dbReference>
<dbReference type="GO" id="GO:0000428">
    <property type="term" value="C:DNA-directed RNA polymerase complex"/>
    <property type="evidence" value="ECO:0007669"/>
    <property type="project" value="UniProtKB-KW"/>
</dbReference>
<evidence type="ECO:0000256" key="7">
    <source>
        <dbReference type="ARBA" id="ARBA00023082"/>
    </source>
</evidence>
<evidence type="ECO:0000313" key="14">
    <source>
        <dbReference type="Proteomes" id="UP001139238"/>
    </source>
</evidence>
<dbReference type="NCBIfam" id="TIGR02395">
    <property type="entry name" value="rpoN_sigma"/>
    <property type="match status" value="1"/>
</dbReference>
<feature type="domain" description="RNA polymerase sigma factor 54 core-binding" evidence="12">
    <location>
        <begin position="220"/>
        <end position="423"/>
    </location>
</feature>
<evidence type="ECO:0000256" key="9">
    <source>
        <dbReference type="ARBA" id="ARBA00023163"/>
    </source>
</evidence>
<feature type="region of interest" description="Disordered" evidence="10">
    <location>
        <begin position="122"/>
        <end position="164"/>
    </location>
</feature>
<evidence type="ECO:0000259" key="11">
    <source>
        <dbReference type="Pfam" id="PF04552"/>
    </source>
</evidence>
<dbReference type="InterPro" id="IPR007046">
    <property type="entry name" value="RNA_pol_sigma_54_core-bd"/>
</dbReference>
<feature type="compositionally biased region" description="Low complexity" evidence="10">
    <location>
        <begin position="140"/>
        <end position="149"/>
    </location>
</feature>
<dbReference type="RefSeq" id="WP_239742949.1">
    <property type="nucleotide sequence ID" value="NZ_JACSYB010000001.1"/>
</dbReference>
<evidence type="ECO:0000256" key="8">
    <source>
        <dbReference type="ARBA" id="ARBA00023125"/>
    </source>
</evidence>
<feature type="compositionally biased region" description="Basic and acidic residues" evidence="10">
    <location>
        <begin position="151"/>
        <end position="164"/>
    </location>
</feature>
<keyword evidence="4 13" id="KW-0808">Transferase</keyword>
<dbReference type="GO" id="GO:0016779">
    <property type="term" value="F:nucleotidyltransferase activity"/>
    <property type="evidence" value="ECO:0007669"/>
    <property type="project" value="UniProtKB-KW"/>
</dbReference>
<evidence type="ECO:0000313" key="13">
    <source>
        <dbReference type="EMBL" id="MCG8148104.1"/>
    </source>
</evidence>
<dbReference type="Gene3D" id="1.10.10.60">
    <property type="entry name" value="Homeodomain-like"/>
    <property type="match status" value="1"/>
</dbReference>
<dbReference type="InterPro" id="IPR000394">
    <property type="entry name" value="RNA_pol_sigma_54"/>
</dbReference>
<evidence type="ECO:0000256" key="5">
    <source>
        <dbReference type="ARBA" id="ARBA00022695"/>
    </source>
</evidence>
<dbReference type="NCBIfam" id="NF004595">
    <property type="entry name" value="PRK05932.1-2"/>
    <property type="match status" value="1"/>
</dbReference>
<dbReference type="PROSITE" id="PS50044">
    <property type="entry name" value="SIGMA54_3"/>
    <property type="match status" value="1"/>
</dbReference>
<evidence type="ECO:0000259" key="12">
    <source>
        <dbReference type="Pfam" id="PF04963"/>
    </source>
</evidence>
<dbReference type="Pfam" id="PF04963">
    <property type="entry name" value="Sigma54_CBD"/>
    <property type="match status" value="1"/>
</dbReference>
<comment type="similarity">
    <text evidence="1">Belongs to the sigma-54 factor family.</text>
</comment>
<evidence type="ECO:0000256" key="6">
    <source>
        <dbReference type="ARBA" id="ARBA00023015"/>
    </source>
</evidence>
<dbReference type="InterPro" id="IPR038709">
    <property type="entry name" value="RpoN_core-bd_sf"/>
</dbReference>
<accession>A0A9X1USB4</accession>
<evidence type="ECO:0000256" key="3">
    <source>
        <dbReference type="ARBA" id="ARBA00022478"/>
    </source>
</evidence>
<dbReference type="GO" id="GO:0016987">
    <property type="term" value="F:sigma factor activity"/>
    <property type="evidence" value="ECO:0007669"/>
    <property type="project" value="UniProtKB-KW"/>
</dbReference>
<dbReference type="GO" id="GO:0006352">
    <property type="term" value="P:DNA-templated transcription initiation"/>
    <property type="evidence" value="ECO:0007669"/>
    <property type="project" value="InterPro"/>
</dbReference>
<keyword evidence="14" id="KW-1185">Reference proteome</keyword>
<feature type="domain" description="RNA polymerase sigma factor 54 DNA-binding" evidence="11">
    <location>
        <begin position="438"/>
        <end position="594"/>
    </location>
</feature>
<feature type="region of interest" description="Disordered" evidence="10">
    <location>
        <begin position="42"/>
        <end position="81"/>
    </location>
</feature>
<dbReference type="InterPro" id="IPR007634">
    <property type="entry name" value="RNA_pol_sigma_54_DNA-bd"/>
</dbReference>
<dbReference type="PROSITE" id="PS00717">
    <property type="entry name" value="SIGMA54_1"/>
    <property type="match status" value="1"/>
</dbReference>
<keyword evidence="8" id="KW-0238">DNA-binding</keyword>
<feature type="compositionally biased region" description="Acidic residues" evidence="10">
    <location>
        <begin position="49"/>
        <end position="64"/>
    </location>
</feature>
<dbReference type="Proteomes" id="UP001139238">
    <property type="component" value="Unassembled WGS sequence"/>
</dbReference>
<dbReference type="EMBL" id="JACSYB010000001">
    <property type="protein sequence ID" value="MCG8148104.1"/>
    <property type="molecule type" value="Genomic_DNA"/>
</dbReference>
<keyword evidence="5 13" id="KW-0548">Nucleotidyltransferase</keyword>
<keyword evidence="6" id="KW-0805">Transcription regulation</keyword>
<reference evidence="13" key="1">
    <citation type="submission" date="2021-08" db="EMBL/GenBank/DDBJ databases">
        <title>Complete genome sequence of Moraxella sp strain PS-22.</title>
        <authorList>
            <person name="Das S.K."/>
        </authorList>
    </citation>
    <scope>NUCLEOTIDE SEQUENCE</scope>
    <source>
        <strain evidence="13">PS-22</strain>
    </source>
</reference>
<dbReference type="Gene3D" id="1.10.10.1330">
    <property type="entry name" value="RNA polymerase sigma-54 factor, core-binding domain"/>
    <property type="match status" value="1"/>
</dbReference>
<evidence type="ECO:0000256" key="10">
    <source>
        <dbReference type="SAM" id="MobiDB-lite"/>
    </source>
</evidence>
<evidence type="ECO:0000256" key="4">
    <source>
        <dbReference type="ARBA" id="ARBA00022679"/>
    </source>
</evidence>
<dbReference type="Pfam" id="PF04552">
    <property type="entry name" value="Sigma54_DBD"/>
    <property type="match status" value="1"/>
</dbReference>
<proteinExistence type="inferred from homology"/>
<evidence type="ECO:0000256" key="2">
    <source>
        <dbReference type="ARBA" id="ARBA00019942"/>
    </source>
</evidence>